<feature type="transmembrane region" description="Helical" evidence="5">
    <location>
        <begin position="101"/>
        <end position="118"/>
    </location>
</feature>
<keyword evidence="2 5" id="KW-0812">Transmembrane</keyword>
<evidence type="ECO:0000259" key="6">
    <source>
        <dbReference type="Pfam" id="PF04932"/>
    </source>
</evidence>
<dbReference type="PANTHER" id="PTHR37422">
    <property type="entry name" value="TEICHURONIC ACID BIOSYNTHESIS PROTEIN TUAE"/>
    <property type="match status" value="1"/>
</dbReference>
<gene>
    <name evidence="7" type="ORF">SAMN04515673_105248</name>
</gene>
<evidence type="ECO:0000256" key="5">
    <source>
        <dbReference type="SAM" id="Phobius"/>
    </source>
</evidence>
<reference evidence="7 8" key="1">
    <citation type="submission" date="2016-10" db="EMBL/GenBank/DDBJ databases">
        <authorList>
            <person name="de Groot N.N."/>
        </authorList>
    </citation>
    <scope>NUCLEOTIDE SEQUENCE [LARGE SCALE GENOMIC DNA]</scope>
    <source>
        <strain evidence="8">KMM 9023,NRIC 0796,JCM 17311,KCTC 23692</strain>
    </source>
</reference>
<feature type="transmembrane region" description="Helical" evidence="5">
    <location>
        <begin position="366"/>
        <end position="383"/>
    </location>
</feature>
<feature type="transmembrane region" description="Helical" evidence="5">
    <location>
        <begin position="239"/>
        <end position="259"/>
    </location>
</feature>
<dbReference type="AlphaFoldDB" id="A0A1I6DW03"/>
<dbReference type="Pfam" id="PF04932">
    <property type="entry name" value="Wzy_C"/>
    <property type="match status" value="1"/>
</dbReference>
<feature type="transmembrane region" description="Helical" evidence="5">
    <location>
        <begin position="125"/>
        <end position="142"/>
    </location>
</feature>
<proteinExistence type="predicted"/>
<keyword evidence="8" id="KW-1185">Reference proteome</keyword>
<keyword evidence="4 5" id="KW-0472">Membrane</keyword>
<evidence type="ECO:0000313" key="7">
    <source>
        <dbReference type="EMBL" id="SFR09511.1"/>
    </source>
</evidence>
<evidence type="ECO:0000313" key="8">
    <source>
        <dbReference type="Proteomes" id="UP000199302"/>
    </source>
</evidence>
<sequence length="422" mass="45357">MMRPMPATQLALTPPRKIALPRSAPDVALTALIFFTANTGAQRLANPDILWMGFYALTLLWLMSDMRRIRTILTRDWAAFLLPALALCSTLWSVAPGRTGYASLQLIMTTLIALRMAHVLTTRQILLALFLAQGGGLALSLLNLSSGFLQPVWEVNGALLGIYPHKTGVGKAAFWAALALLGLCAYMRLSLLALIFAAAVFPVAVLAKSVTAQLGFAVVGMLALLIWMRHLPRGLRAGLPLAGVVLLLATIVIFAVTGGDLLTTVLQAMGKSPTLTGRTVLWSFALDILAQEPLGGVGFNAFWTSPRYALLVSYIHTNVDEGLNGFHNAYLEVFVALGLVGGTLLLGQVALTYVRLIRAYLRARSLSAAIWLAIFAAVSGLALMEDSFFKLHSGHYMLAVIAMAYARRVARAAPEEGSAQTE</sequence>
<dbReference type="InterPro" id="IPR007016">
    <property type="entry name" value="O-antigen_ligase-rel_domated"/>
</dbReference>
<comment type="subcellular location">
    <subcellularLocation>
        <location evidence="1">Membrane</location>
        <topology evidence="1">Multi-pass membrane protein</topology>
    </subcellularLocation>
</comment>
<evidence type="ECO:0000256" key="3">
    <source>
        <dbReference type="ARBA" id="ARBA00022989"/>
    </source>
</evidence>
<accession>A0A1I6DW03</accession>
<dbReference type="STRING" id="871652.SAMN04515673_105248"/>
<evidence type="ECO:0000256" key="1">
    <source>
        <dbReference type="ARBA" id="ARBA00004141"/>
    </source>
</evidence>
<feature type="transmembrane region" description="Helical" evidence="5">
    <location>
        <begin position="210"/>
        <end position="227"/>
    </location>
</feature>
<feature type="transmembrane region" description="Helical" evidence="5">
    <location>
        <begin position="77"/>
        <end position="95"/>
    </location>
</feature>
<feature type="transmembrane region" description="Helical" evidence="5">
    <location>
        <begin position="333"/>
        <end position="354"/>
    </location>
</feature>
<feature type="transmembrane region" description="Helical" evidence="5">
    <location>
        <begin position="49"/>
        <end position="65"/>
    </location>
</feature>
<dbReference type="GO" id="GO:0016874">
    <property type="term" value="F:ligase activity"/>
    <property type="evidence" value="ECO:0007669"/>
    <property type="project" value="UniProtKB-KW"/>
</dbReference>
<organism evidence="7 8">
    <name type="scientific">Poseidonocella sedimentorum</name>
    <dbReference type="NCBI Taxonomy" id="871652"/>
    <lineage>
        <taxon>Bacteria</taxon>
        <taxon>Pseudomonadati</taxon>
        <taxon>Pseudomonadota</taxon>
        <taxon>Alphaproteobacteria</taxon>
        <taxon>Rhodobacterales</taxon>
        <taxon>Roseobacteraceae</taxon>
        <taxon>Poseidonocella</taxon>
    </lineage>
</organism>
<keyword evidence="7" id="KW-0436">Ligase</keyword>
<evidence type="ECO:0000256" key="2">
    <source>
        <dbReference type="ARBA" id="ARBA00022692"/>
    </source>
</evidence>
<dbReference type="Proteomes" id="UP000199302">
    <property type="component" value="Unassembled WGS sequence"/>
</dbReference>
<dbReference type="GO" id="GO:0016020">
    <property type="term" value="C:membrane"/>
    <property type="evidence" value="ECO:0007669"/>
    <property type="project" value="UniProtKB-SubCell"/>
</dbReference>
<dbReference type="EMBL" id="FOYI01000005">
    <property type="protein sequence ID" value="SFR09511.1"/>
    <property type="molecule type" value="Genomic_DNA"/>
</dbReference>
<evidence type="ECO:0000256" key="4">
    <source>
        <dbReference type="ARBA" id="ARBA00023136"/>
    </source>
</evidence>
<protein>
    <submittedName>
        <fullName evidence="7">O-antigen ligase</fullName>
    </submittedName>
</protein>
<feature type="transmembrane region" description="Helical" evidence="5">
    <location>
        <begin position="172"/>
        <end position="204"/>
    </location>
</feature>
<dbReference type="PANTHER" id="PTHR37422:SF13">
    <property type="entry name" value="LIPOPOLYSACCHARIDE BIOSYNTHESIS PROTEIN PA4999-RELATED"/>
    <property type="match status" value="1"/>
</dbReference>
<dbReference type="InterPro" id="IPR051533">
    <property type="entry name" value="WaaL-like"/>
</dbReference>
<name>A0A1I6DW03_9RHOB</name>
<keyword evidence="3 5" id="KW-1133">Transmembrane helix</keyword>
<feature type="domain" description="O-antigen ligase-related" evidence="6">
    <location>
        <begin position="201"/>
        <end position="345"/>
    </location>
</feature>